<comment type="catalytic activity">
    <reaction evidence="1 20">
        <text>2 a phenolic donor + H2O2 = 2 a phenolic radical donor + 2 H2O</text>
        <dbReference type="Rhea" id="RHEA:56136"/>
        <dbReference type="ChEBI" id="CHEBI:15377"/>
        <dbReference type="ChEBI" id="CHEBI:16240"/>
        <dbReference type="ChEBI" id="CHEBI:139520"/>
        <dbReference type="ChEBI" id="CHEBI:139521"/>
        <dbReference type="EC" id="1.11.1.7"/>
    </reaction>
</comment>
<feature type="binding site" evidence="17">
    <location>
        <position position="81"/>
    </location>
    <ligand>
        <name>Ca(2+)</name>
        <dbReference type="ChEBI" id="CHEBI:29108"/>
        <label>1</label>
    </ligand>
</feature>
<accession>A0A8X8ATC2</accession>
<evidence type="ECO:0000259" key="22">
    <source>
        <dbReference type="PROSITE" id="PS50873"/>
    </source>
</evidence>
<comment type="similarity">
    <text evidence="4">Belongs to the peroxidase family. Ascorbate peroxidase subfamily.</text>
</comment>
<feature type="site" description="Transition state stabilizer" evidence="18">
    <location>
        <position position="73"/>
    </location>
</feature>
<dbReference type="PRINTS" id="PR00458">
    <property type="entry name" value="PEROXIDASE"/>
</dbReference>
<dbReference type="InterPro" id="IPR002016">
    <property type="entry name" value="Haem_peroxidase"/>
</dbReference>
<comment type="similarity">
    <text evidence="20">Belongs to the peroxidase family. Classical plant (class III) peroxidase subfamily.</text>
</comment>
<dbReference type="PROSITE" id="PS00435">
    <property type="entry name" value="PEROXIDASE_1"/>
    <property type="match status" value="1"/>
</dbReference>
<keyword evidence="21" id="KW-0472">Membrane</keyword>
<comment type="subcellular location">
    <subcellularLocation>
        <location evidence="20">Secreted</location>
    </subcellularLocation>
    <subcellularLocation>
        <location evidence="3">Vacuole</location>
    </subcellularLocation>
</comment>
<evidence type="ECO:0000256" key="14">
    <source>
        <dbReference type="ARBA" id="ARBA00023180"/>
    </source>
</evidence>
<feature type="binding site" evidence="17">
    <location>
        <position position="259"/>
    </location>
    <ligand>
        <name>Ca(2+)</name>
        <dbReference type="ChEBI" id="CHEBI:29108"/>
        <label>2</label>
    </ligand>
</feature>
<feature type="transmembrane region" description="Helical" evidence="21">
    <location>
        <begin position="12"/>
        <end position="31"/>
    </location>
</feature>
<keyword evidence="21" id="KW-0812">Transmembrane</keyword>
<feature type="binding site" evidence="17">
    <location>
        <position position="85"/>
    </location>
    <ligand>
        <name>Ca(2+)</name>
        <dbReference type="ChEBI" id="CHEBI:29108"/>
        <label>1</label>
    </ligand>
</feature>
<keyword evidence="13 19" id="KW-1015">Disulfide bond</keyword>
<feature type="binding site" evidence="17">
    <location>
        <position position="87"/>
    </location>
    <ligand>
        <name>Ca(2+)</name>
        <dbReference type="ChEBI" id="CHEBI:29108"/>
        <label>1</label>
    </ligand>
</feature>
<evidence type="ECO:0000256" key="21">
    <source>
        <dbReference type="SAM" id="Phobius"/>
    </source>
</evidence>
<evidence type="ECO:0000313" key="23">
    <source>
        <dbReference type="EMBL" id="KAG2310868.1"/>
    </source>
</evidence>
<keyword evidence="6 20" id="KW-0964">Secreted</keyword>
<dbReference type="PANTHER" id="PTHR31388:SF144">
    <property type="entry name" value="PEROXIDASE 67-RELATED"/>
    <property type="match status" value="1"/>
</dbReference>
<keyword evidence="11 20" id="KW-0560">Oxidoreductase</keyword>
<feature type="binding site" evidence="17">
    <location>
        <position position="251"/>
    </location>
    <ligand>
        <name>Ca(2+)</name>
        <dbReference type="ChEBI" id="CHEBI:29108"/>
        <label>2</label>
    </ligand>
</feature>
<dbReference type="Gene3D" id="1.10.420.10">
    <property type="entry name" value="Peroxidase, domain 2"/>
    <property type="match status" value="1"/>
</dbReference>
<dbReference type="GO" id="GO:0006979">
    <property type="term" value="P:response to oxidative stress"/>
    <property type="evidence" value="ECO:0007669"/>
    <property type="project" value="UniProtKB-UniRule"/>
</dbReference>
<dbReference type="GO" id="GO:0046872">
    <property type="term" value="F:metal ion binding"/>
    <property type="evidence" value="ECO:0007669"/>
    <property type="project" value="UniProtKB-UniRule"/>
</dbReference>
<keyword evidence="10 17" id="KW-0106">Calcium</keyword>
<evidence type="ECO:0000256" key="16">
    <source>
        <dbReference type="PIRSR" id="PIRSR600823-2"/>
    </source>
</evidence>
<comment type="function">
    <text evidence="2">Removal of H(2)O(2), oxidation of toxic reductants, biosynthesis and degradation of lignin, suberization, auxin catabolism, response to environmental stresses such as wounding, pathogen attack and oxidative stress. These functions might be dependent on each isozyme/isoform in each plant tissue.</text>
</comment>
<keyword evidence="9 17" id="KW-0479">Metal-binding</keyword>
<dbReference type="SUPFAM" id="SSF48113">
    <property type="entry name" value="Heme-dependent peroxidases"/>
    <property type="match status" value="1"/>
</dbReference>
<evidence type="ECO:0000256" key="20">
    <source>
        <dbReference type="RuleBase" id="RU362060"/>
    </source>
</evidence>
<dbReference type="PRINTS" id="PR00461">
    <property type="entry name" value="PLPEROXIDASE"/>
</dbReference>
<dbReference type="Proteomes" id="UP000886595">
    <property type="component" value="Unassembled WGS sequence"/>
</dbReference>
<dbReference type="FunFam" id="1.10.520.10:FF:000009">
    <property type="entry name" value="Peroxidase"/>
    <property type="match status" value="1"/>
</dbReference>
<name>A0A8X8ATC2_BRACI</name>
<keyword evidence="12 17" id="KW-0408">Iron</keyword>
<organism evidence="23 24">
    <name type="scientific">Brassica carinata</name>
    <name type="common">Ethiopian mustard</name>
    <name type="synonym">Abyssinian cabbage</name>
    <dbReference type="NCBI Taxonomy" id="52824"/>
    <lineage>
        <taxon>Eukaryota</taxon>
        <taxon>Viridiplantae</taxon>
        <taxon>Streptophyta</taxon>
        <taxon>Embryophyta</taxon>
        <taxon>Tracheophyta</taxon>
        <taxon>Spermatophyta</taxon>
        <taxon>Magnoliopsida</taxon>
        <taxon>eudicotyledons</taxon>
        <taxon>Gunneridae</taxon>
        <taxon>Pentapetalae</taxon>
        <taxon>rosids</taxon>
        <taxon>malvids</taxon>
        <taxon>Brassicales</taxon>
        <taxon>Brassicaceae</taxon>
        <taxon>Brassiceae</taxon>
        <taxon>Brassica</taxon>
    </lineage>
</organism>
<evidence type="ECO:0000256" key="11">
    <source>
        <dbReference type="ARBA" id="ARBA00023002"/>
    </source>
</evidence>
<dbReference type="GO" id="GO:0005773">
    <property type="term" value="C:vacuole"/>
    <property type="evidence" value="ECO:0007669"/>
    <property type="project" value="UniProtKB-SubCell"/>
</dbReference>
<evidence type="ECO:0000256" key="7">
    <source>
        <dbReference type="ARBA" id="ARBA00022559"/>
    </source>
</evidence>
<dbReference type="Gene3D" id="1.10.520.10">
    <property type="match status" value="1"/>
</dbReference>
<keyword evidence="20" id="KW-0376">Hydrogen peroxide</keyword>
<comment type="cofactor">
    <cofactor evidence="17 20">
        <name>Ca(2+)</name>
        <dbReference type="ChEBI" id="CHEBI:29108"/>
    </cofactor>
    <text evidence="17 20">Binds 2 calcium ions per subunit.</text>
</comment>
<evidence type="ECO:0000256" key="18">
    <source>
        <dbReference type="PIRSR" id="PIRSR600823-4"/>
    </source>
</evidence>
<dbReference type="GO" id="GO:0140825">
    <property type="term" value="F:lactoperoxidase activity"/>
    <property type="evidence" value="ECO:0007669"/>
    <property type="project" value="UniProtKB-EC"/>
</dbReference>
<dbReference type="PROSITE" id="PS00436">
    <property type="entry name" value="PEROXIDASE_2"/>
    <property type="match status" value="1"/>
</dbReference>
<dbReference type="InterPro" id="IPR019793">
    <property type="entry name" value="Peroxidases_heam-ligand_BS"/>
</dbReference>
<evidence type="ECO:0000313" key="24">
    <source>
        <dbReference type="Proteomes" id="UP000886595"/>
    </source>
</evidence>
<sequence length="324" mass="35567">MEYNNKQIISMLKVLLMMMLMTMGTQTVYLGQTHAQLSSDFYAESCPSLFPAVRQVMQRAVAKERRMAASLLRLFFHDCFVNGCDGSILLDDTPSFRGEKTAGPNNNSVRGFEVIDKIKSRVEKLCPGVVSCADIVALSARDSVLLLSGGPRWSVKLGRRDSKNAGFSAANSGVIPSPFSTLKNLINRFKAQGLSVRDIVALSGAHTIGQANCCAGLTFNNSNINFSFALSRHKNCPATSGSGDNKKAPLDIGSPTRFDHSYYNQLLDKKILFNGSGTDSLVVTYSRSLNTFYRDFVRAMIKMGDIKPLTGSHGQIRRNCRRPN</sequence>
<reference evidence="23 24" key="1">
    <citation type="submission" date="2020-02" db="EMBL/GenBank/DDBJ databases">
        <authorList>
            <person name="Ma Q."/>
            <person name="Huang Y."/>
            <person name="Song X."/>
            <person name="Pei D."/>
        </authorList>
    </citation>
    <scope>NUCLEOTIDE SEQUENCE [LARGE SCALE GENOMIC DNA]</scope>
    <source>
        <strain evidence="23">Sxm20200214</strain>
        <tissue evidence="23">Leaf</tissue>
    </source>
</reference>
<evidence type="ECO:0000256" key="8">
    <source>
        <dbReference type="ARBA" id="ARBA00022617"/>
    </source>
</evidence>
<dbReference type="GO" id="GO:0042744">
    <property type="term" value="P:hydrogen peroxide catabolic process"/>
    <property type="evidence" value="ECO:0007669"/>
    <property type="project" value="UniProtKB-KW"/>
</dbReference>
<feature type="disulfide bond" evidence="19">
    <location>
        <begin position="132"/>
        <end position="320"/>
    </location>
</feature>
<dbReference type="GO" id="GO:0005576">
    <property type="term" value="C:extracellular region"/>
    <property type="evidence" value="ECO:0007669"/>
    <property type="project" value="UniProtKB-SubCell"/>
</dbReference>
<evidence type="ECO:0000256" key="12">
    <source>
        <dbReference type="ARBA" id="ARBA00023004"/>
    </source>
</evidence>
<evidence type="ECO:0000256" key="3">
    <source>
        <dbReference type="ARBA" id="ARBA00004116"/>
    </source>
</evidence>
<feature type="binding site" evidence="17">
    <location>
        <position position="207"/>
    </location>
    <ligand>
        <name>Ca(2+)</name>
        <dbReference type="ChEBI" id="CHEBI:29108"/>
        <label>2</label>
    </ligand>
</feature>
<dbReference type="Pfam" id="PF00141">
    <property type="entry name" value="peroxidase"/>
    <property type="match status" value="1"/>
</dbReference>
<feature type="disulfide bond" evidence="19">
    <location>
        <begin position="46"/>
        <end position="126"/>
    </location>
</feature>
<feature type="active site" description="Proton acceptor" evidence="15">
    <location>
        <position position="77"/>
    </location>
</feature>
<keyword evidence="7 20" id="KW-0575">Peroxidase</keyword>
<feature type="disulfide bond" evidence="19">
    <location>
        <begin position="213"/>
        <end position="236"/>
    </location>
</feature>
<comment type="caution">
    <text evidence="23">The sequence shown here is derived from an EMBL/GenBank/DDBJ whole genome shotgun (WGS) entry which is preliminary data.</text>
</comment>
<protein>
    <recommendedName>
        <fullName evidence="5 20">Peroxidase</fullName>
        <ecNumber evidence="5 20">1.11.1.7</ecNumber>
    </recommendedName>
</protein>
<keyword evidence="8 20" id="KW-0349">Heme</keyword>
<comment type="cofactor">
    <cofactor evidence="17 20">
        <name>heme b</name>
        <dbReference type="ChEBI" id="CHEBI:60344"/>
    </cofactor>
    <text evidence="17 20">Binds 1 heme b (iron(II)-protoporphyrin IX) group per subunit.</text>
</comment>
<dbReference type="AlphaFoldDB" id="A0A8X8ATC2"/>
<feature type="binding site" evidence="17">
    <location>
        <position position="99"/>
    </location>
    <ligand>
        <name>Ca(2+)</name>
        <dbReference type="ChEBI" id="CHEBI:29108"/>
        <label>1</label>
    </ligand>
</feature>
<evidence type="ECO:0000256" key="9">
    <source>
        <dbReference type="ARBA" id="ARBA00022723"/>
    </source>
</evidence>
<keyword evidence="24" id="KW-1185">Reference proteome</keyword>
<feature type="binding site" description="axial binding residue" evidence="17">
    <location>
        <position position="206"/>
    </location>
    <ligand>
        <name>heme b</name>
        <dbReference type="ChEBI" id="CHEBI:60344"/>
    </ligand>
    <ligandPart>
        <name>Fe</name>
        <dbReference type="ChEBI" id="CHEBI:18248"/>
    </ligandPart>
</feature>
<feature type="domain" description="Plant heme peroxidase family profile" evidence="22">
    <location>
        <begin position="36"/>
        <end position="324"/>
    </location>
</feature>
<feature type="binding site" evidence="17">
    <location>
        <position position="78"/>
    </location>
    <ligand>
        <name>Ca(2+)</name>
        <dbReference type="ChEBI" id="CHEBI:29108"/>
        <label>1</label>
    </ligand>
</feature>
<dbReference type="EC" id="1.11.1.7" evidence="5 20"/>
<dbReference type="PROSITE" id="PS50873">
    <property type="entry name" value="PEROXIDASE_4"/>
    <property type="match status" value="1"/>
</dbReference>
<dbReference type="EMBL" id="JAAMPC010000005">
    <property type="protein sequence ID" value="KAG2310868.1"/>
    <property type="molecule type" value="Genomic_DNA"/>
</dbReference>
<evidence type="ECO:0000256" key="2">
    <source>
        <dbReference type="ARBA" id="ARBA00002322"/>
    </source>
</evidence>
<evidence type="ECO:0000256" key="5">
    <source>
        <dbReference type="ARBA" id="ARBA00012313"/>
    </source>
</evidence>
<dbReference type="InterPro" id="IPR033905">
    <property type="entry name" value="Secretory_peroxidase"/>
</dbReference>
<dbReference type="InterPro" id="IPR019794">
    <property type="entry name" value="Peroxidases_AS"/>
</dbReference>
<evidence type="ECO:0000256" key="1">
    <source>
        <dbReference type="ARBA" id="ARBA00000189"/>
    </source>
</evidence>
<dbReference type="InterPro" id="IPR010255">
    <property type="entry name" value="Haem_peroxidase_sf"/>
</dbReference>
<evidence type="ECO:0000256" key="6">
    <source>
        <dbReference type="ARBA" id="ARBA00022525"/>
    </source>
</evidence>
<evidence type="ECO:0000256" key="13">
    <source>
        <dbReference type="ARBA" id="ARBA00023157"/>
    </source>
</evidence>
<feature type="binding site" evidence="17">
    <location>
        <position position="83"/>
    </location>
    <ligand>
        <name>Ca(2+)</name>
        <dbReference type="ChEBI" id="CHEBI:29108"/>
        <label>1</label>
    </ligand>
</feature>
<dbReference type="InterPro" id="IPR000823">
    <property type="entry name" value="Peroxidase_pln"/>
</dbReference>
<feature type="binding site" evidence="16">
    <location>
        <position position="176"/>
    </location>
    <ligand>
        <name>substrate</name>
    </ligand>
</feature>
<evidence type="ECO:0000256" key="15">
    <source>
        <dbReference type="PIRSR" id="PIRSR600823-1"/>
    </source>
</evidence>
<keyword evidence="21" id="KW-1133">Transmembrane helix</keyword>
<evidence type="ECO:0000256" key="10">
    <source>
        <dbReference type="ARBA" id="ARBA00022837"/>
    </source>
</evidence>
<dbReference type="PANTHER" id="PTHR31388">
    <property type="entry name" value="PEROXIDASE 72-RELATED"/>
    <property type="match status" value="1"/>
</dbReference>
<evidence type="ECO:0000256" key="19">
    <source>
        <dbReference type="PIRSR" id="PIRSR600823-5"/>
    </source>
</evidence>
<keyword evidence="14" id="KW-0325">Glycoprotein</keyword>
<evidence type="ECO:0000256" key="4">
    <source>
        <dbReference type="ARBA" id="ARBA00006873"/>
    </source>
</evidence>
<gene>
    <name evidence="23" type="ORF">Bca52824_022425</name>
</gene>
<dbReference type="CDD" id="cd00693">
    <property type="entry name" value="secretory_peroxidase"/>
    <property type="match status" value="1"/>
</dbReference>
<dbReference type="GO" id="GO:0020037">
    <property type="term" value="F:heme binding"/>
    <property type="evidence" value="ECO:0007669"/>
    <property type="project" value="UniProtKB-UniRule"/>
</dbReference>
<dbReference type="OrthoDB" id="2113341at2759"/>
<evidence type="ECO:0000256" key="17">
    <source>
        <dbReference type="PIRSR" id="PIRSR600823-3"/>
    </source>
</evidence>
<feature type="disulfide bond" evidence="19">
    <location>
        <begin position="79"/>
        <end position="84"/>
    </location>
</feature>
<proteinExistence type="inferred from homology"/>